<reference evidence="2 3" key="1">
    <citation type="submission" date="2018-12" db="EMBL/GenBank/DDBJ databases">
        <title>Complete genome sequence of Streptomyces ficellus NRRL8067, the producer of ficellomycin, feldamycin and nojirimycin.</title>
        <authorList>
            <person name="Zhang H."/>
            <person name="Yue R."/>
            <person name="Liu Y."/>
            <person name="Li M."/>
            <person name="Mu H."/>
            <person name="Zhang J."/>
        </authorList>
    </citation>
    <scope>NUCLEOTIDE SEQUENCE [LARGE SCALE GENOMIC DNA]</scope>
    <source>
        <strain evidence="2 3">NRRL 8067</strain>
    </source>
</reference>
<evidence type="ECO:0000313" key="3">
    <source>
        <dbReference type="Proteomes" id="UP000422572"/>
    </source>
</evidence>
<proteinExistence type="predicted"/>
<organism evidence="2 3">
    <name type="scientific">Streptomyces ficellus</name>
    <dbReference type="NCBI Taxonomy" id="1977088"/>
    <lineage>
        <taxon>Bacteria</taxon>
        <taxon>Bacillati</taxon>
        <taxon>Actinomycetota</taxon>
        <taxon>Actinomycetes</taxon>
        <taxon>Kitasatosporales</taxon>
        <taxon>Streptomycetaceae</taxon>
        <taxon>Streptomyces</taxon>
    </lineage>
</organism>
<evidence type="ECO:0000256" key="1">
    <source>
        <dbReference type="ARBA" id="ARBA00021292"/>
    </source>
</evidence>
<dbReference type="PANTHER" id="PTHR12526:SF636">
    <property type="entry name" value="BLL3647 PROTEIN"/>
    <property type="match status" value="1"/>
</dbReference>
<protein>
    <recommendedName>
        <fullName evidence="1">D-inositol 3-phosphate glycosyltransferase</fullName>
    </recommendedName>
</protein>
<dbReference type="SUPFAM" id="SSF53756">
    <property type="entry name" value="UDP-Glycosyltransferase/glycogen phosphorylase"/>
    <property type="match status" value="1"/>
</dbReference>
<name>A0A6I6FRA0_9ACTN</name>
<dbReference type="Proteomes" id="UP000422572">
    <property type="component" value="Chromosome"/>
</dbReference>
<dbReference type="CDD" id="cd03801">
    <property type="entry name" value="GT4_PimA-like"/>
    <property type="match status" value="1"/>
</dbReference>
<dbReference type="RefSeq" id="WP_156695805.1">
    <property type="nucleotide sequence ID" value="NZ_CP034279.1"/>
</dbReference>
<dbReference type="KEGG" id="sfic:EIZ62_30285"/>
<evidence type="ECO:0000313" key="2">
    <source>
        <dbReference type="EMBL" id="QGV82069.1"/>
    </source>
</evidence>
<dbReference type="Gene3D" id="3.40.50.2000">
    <property type="entry name" value="Glycogen Phosphorylase B"/>
    <property type="match status" value="1"/>
</dbReference>
<dbReference type="PANTHER" id="PTHR12526">
    <property type="entry name" value="GLYCOSYLTRANSFERASE"/>
    <property type="match status" value="1"/>
</dbReference>
<dbReference type="GO" id="GO:0016757">
    <property type="term" value="F:glycosyltransferase activity"/>
    <property type="evidence" value="ECO:0007669"/>
    <property type="project" value="TreeGrafter"/>
</dbReference>
<sequence>MTPGARRPRVLLLAGSSLDRPGGTDTQLAAAVAEAVSDADFTWFTHWPHRGGSPPVDHGRQVPLPGVDGLPRRLRRPLMAAAGAALARHADLVHAVLSVDEGFPAFSRMLPPLLRGKPVLHTVPGVRDTRVLRRSRPLGQTVALSSATARELSSAGFGHVLVLPPVVRLERWPYTPRPSGPTPRVLVIGHVGPNGGAEEAVMAAGVAARAGARFRLTLALRPRSGYPGRSPAASLLALAEHEGLRDVEVLGHVPDMRALMASADVLLFVPQVLGARADVPLTVLEALSTGRPVILGDHPQFAVLGDTVLRAPVGDARRTGHLLRQLLDRPHWWQVLSEQGRATVEDRFGPERFAARYARLYRELLS</sequence>
<dbReference type="OrthoDB" id="9790710at2"/>
<accession>A0A6I6FRA0</accession>
<dbReference type="Pfam" id="PF13692">
    <property type="entry name" value="Glyco_trans_1_4"/>
    <property type="match status" value="1"/>
</dbReference>
<dbReference type="AlphaFoldDB" id="A0A6I6FRA0"/>
<keyword evidence="2" id="KW-0808">Transferase</keyword>
<keyword evidence="3" id="KW-1185">Reference proteome</keyword>
<gene>
    <name evidence="2" type="ORF">EIZ62_30285</name>
</gene>
<dbReference type="EMBL" id="CP034279">
    <property type="protein sequence ID" value="QGV82069.1"/>
    <property type="molecule type" value="Genomic_DNA"/>
</dbReference>